<organism evidence="2 3">
    <name type="scientific">Desmophyllum pertusum</name>
    <dbReference type="NCBI Taxonomy" id="174260"/>
    <lineage>
        <taxon>Eukaryota</taxon>
        <taxon>Metazoa</taxon>
        <taxon>Cnidaria</taxon>
        <taxon>Anthozoa</taxon>
        <taxon>Hexacorallia</taxon>
        <taxon>Scleractinia</taxon>
        <taxon>Caryophylliina</taxon>
        <taxon>Caryophylliidae</taxon>
        <taxon>Desmophyllum</taxon>
    </lineage>
</organism>
<proteinExistence type="predicted"/>
<evidence type="ECO:0000259" key="1">
    <source>
        <dbReference type="Pfam" id="PF00567"/>
    </source>
</evidence>
<dbReference type="Gene3D" id="2.30.30.140">
    <property type="match status" value="1"/>
</dbReference>
<evidence type="ECO:0000313" key="2">
    <source>
        <dbReference type="EMBL" id="KAJ7374523.1"/>
    </source>
</evidence>
<comment type="caution">
    <text evidence="2">The sequence shown here is derived from an EMBL/GenBank/DDBJ whole genome shotgun (WGS) entry which is preliminary data.</text>
</comment>
<gene>
    <name evidence="2" type="ORF">OS493_004861</name>
</gene>
<reference evidence="2" key="1">
    <citation type="submission" date="2023-01" db="EMBL/GenBank/DDBJ databases">
        <title>Genome assembly of the deep-sea coral Lophelia pertusa.</title>
        <authorList>
            <person name="Herrera S."/>
            <person name="Cordes E."/>
        </authorList>
    </citation>
    <scope>NUCLEOTIDE SEQUENCE</scope>
    <source>
        <strain evidence="2">USNM1676648</strain>
        <tissue evidence="2">Polyp</tissue>
    </source>
</reference>
<evidence type="ECO:0000313" key="3">
    <source>
        <dbReference type="Proteomes" id="UP001163046"/>
    </source>
</evidence>
<sequence>MPFSKSFWNVQIQKRNKNFVLEGILCQLSLDKPAEGVPSSGIVKVLIMNVIDASCYWVRDPGTPTYRVKVCQVYREDEYNREPMVLVKYALFNSTIHYVDRGVTECVHVDRLLQLPPQFHSCPFQTSEFVARLIEGKEMEGKVV</sequence>
<protein>
    <recommendedName>
        <fullName evidence="1">Tudor domain-containing protein</fullName>
    </recommendedName>
</protein>
<feature type="domain" description="Tudor" evidence="1">
    <location>
        <begin position="70"/>
        <end position="126"/>
    </location>
</feature>
<dbReference type="AlphaFoldDB" id="A0A9W9Z373"/>
<dbReference type="Proteomes" id="UP001163046">
    <property type="component" value="Unassembled WGS sequence"/>
</dbReference>
<accession>A0A9W9Z373</accession>
<dbReference type="SUPFAM" id="SSF63748">
    <property type="entry name" value="Tudor/PWWP/MBT"/>
    <property type="match status" value="1"/>
</dbReference>
<dbReference type="Pfam" id="PF00567">
    <property type="entry name" value="TUDOR"/>
    <property type="match status" value="1"/>
</dbReference>
<name>A0A9W9Z373_9CNID</name>
<dbReference type="InterPro" id="IPR002999">
    <property type="entry name" value="Tudor"/>
</dbReference>
<keyword evidence="3" id="KW-1185">Reference proteome</keyword>
<dbReference type="EMBL" id="MU826827">
    <property type="protein sequence ID" value="KAJ7374523.1"/>
    <property type="molecule type" value="Genomic_DNA"/>
</dbReference>